<evidence type="ECO:0000313" key="2">
    <source>
        <dbReference type="Proteomes" id="UP001271007"/>
    </source>
</evidence>
<keyword evidence="2" id="KW-1185">Reference proteome</keyword>
<evidence type="ECO:0000313" key="1">
    <source>
        <dbReference type="EMBL" id="KAK3053603.1"/>
    </source>
</evidence>
<gene>
    <name evidence="1" type="ORF">LTR09_005347</name>
</gene>
<sequence>MEHSLLNKLPSEIKNHINALALAQSRPVYVTHNSAFSTRDHYDPTVDLNDTGENADNHMRALTLTCKSLRSDTKKLFYAVNSFVIQLHSRVTSSSRRRFDPPKKRLGDREDTHELLHLFLASLTNTNINHLGSLRVVWPIYSEARTDYTGRSVQKDLLACIVSTLAEPKEQVNGPVMFSMELECFMELHISKSVRYADVCFDELRLAQCCGKSVDNLADAIHMRATDGSAHFARQMQSMLRRWQRLLNKSGHEAAT</sequence>
<protein>
    <submittedName>
        <fullName evidence="1">Uncharacterized protein</fullName>
    </submittedName>
</protein>
<reference evidence="1" key="1">
    <citation type="submission" date="2023-04" db="EMBL/GenBank/DDBJ databases">
        <title>Black Yeasts Isolated from many extreme environments.</title>
        <authorList>
            <person name="Coleine C."/>
            <person name="Stajich J.E."/>
            <person name="Selbmann L."/>
        </authorList>
    </citation>
    <scope>NUCLEOTIDE SEQUENCE</scope>
    <source>
        <strain evidence="1">CCFEE 5312</strain>
    </source>
</reference>
<dbReference type="AlphaFoldDB" id="A0AAJ0DGU6"/>
<name>A0AAJ0DGU6_9PEZI</name>
<dbReference type="Proteomes" id="UP001271007">
    <property type="component" value="Unassembled WGS sequence"/>
</dbReference>
<proteinExistence type="predicted"/>
<accession>A0AAJ0DGU6</accession>
<organism evidence="1 2">
    <name type="scientific">Extremus antarcticus</name>
    <dbReference type="NCBI Taxonomy" id="702011"/>
    <lineage>
        <taxon>Eukaryota</taxon>
        <taxon>Fungi</taxon>
        <taxon>Dikarya</taxon>
        <taxon>Ascomycota</taxon>
        <taxon>Pezizomycotina</taxon>
        <taxon>Dothideomycetes</taxon>
        <taxon>Dothideomycetidae</taxon>
        <taxon>Mycosphaerellales</taxon>
        <taxon>Extremaceae</taxon>
        <taxon>Extremus</taxon>
    </lineage>
</organism>
<dbReference type="EMBL" id="JAWDJX010000015">
    <property type="protein sequence ID" value="KAK3053603.1"/>
    <property type="molecule type" value="Genomic_DNA"/>
</dbReference>
<comment type="caution">
    <text evidence="1">The sequence shown here is derived from an EMBL/GenBank/DDBJ whole genome shotgun (WGS) entry which is preliminary data.</text>
</comment>